<keyword evidence="2" id="KW-0812">Transmembrane</keyword>
<evidence type="ECO:0000256" key="1">
    <source>
        <dbReference type="SAM" id="MobiDB-lite"/>
    </source>
</evidence>
<feature type="region of interest" description="Disordered" evidence="1">
    <location>
        <begin position="193"/>
        <end position="214"/>
    </location>
</feature>
<protein>
    <recommendedName>
        <fullName evidence="5">DUF1461 domain-containing protein</fullName>
    </recommendedName>
</protein>
<evidence type="ECO:0000313" key="3">
    <source>
        <dbReference type="EMBL" id="MDL2343040.1"/>
    </source>
</evidence>
<evidence type="ECO:0008006" key="5">
    <source>
        <dbReference type="Google" id="ProtNLM"/>
    </source>
</evidence>
<feature type="transmembrane region" description="Helical" evidence="2">
    <location>
        <begin position="108"/>
        <end position="131"/>
    </location>
</feature>
<gene>
    <name evidence="3" type="ORF">QOL99_02630</name>
</gene>
<name>A0ABT7JEX3_9DEIO</name>
<feature type="transmembrane region" description="Helical" evidence="2">
    <location>
        <begin position="85"/>
        <end position="103"/>
    </location>
</feature>
<comment type="caution">
    <text evidence="3">The sequence shown here is derived from an EMBL/GenBank/DDBJ whole genome shotgun (WGS) entry which is preliminary data.</text>
</comment>
<dbReference type="Proteomes" id="UP001302059">
    <property type="component" value="Unassembled WGS sequence"/>
</dbReference>
<proteinExistence type="predicted"/>
<accession>A0ABT7JEX3</accession>
<evidence type="ECO:0000313" key="4">
    <source>
        <dbReference type="Proteomes" id="UP001302059"/>
    </source>
</evidence>
<keyword evidence="4" id="KW-1185">Reference proteome</keyword>
<feature type="transmembrane region" description="Helical" evidence="2">
    <location>
        <begin position="12"/>
        <end position="34"/>
    </location>
</feature>
<organism evidence="3 4">
    <name type="scientific">Deinococcus rhizophilus</name>
    <dbReference type="NCBI Taxonomy" id="3049544"/>
    <lineage>
        <taxon>Bacteria</taxon>
        <taxon>Thermotogati</taxon>
        <taxon>Deinococcota</taxon>
        <taxon>Deinococci</taxon>
        <taxon>Deinococcales</taxon>
        <taxon>Deinococcaceae</taxon>
        <taxon>Deinococcus</taxon>
    </lineage>
</organism>
<keyword evidence="2" id="KW-1133">Transmembrane helix</keyword>
<keyword evidence="2" id="KW-0472">Membrane</keyword>
<reference evidence="3 4" key="1">
    <citation type="submission" date="2023-05" db="EMBL/GenBank/DDBJ databases">
        <authorList>
            <person name="Gao F."/>
        </authorList>
    </citation>
    <scope>NUCLEOTIDE SEQUENCE [LARGE SCALE GENOMIC DNA]</scope>
    <source>
        <strain evidence="3 4">MIMF12</strain>
    </source>
</reference>
<sequence>MKRATPKRDLPPISMFSLLLAAALLIGSLFLPWWSMKFYAPQYPEGLNIIVYPTGLAGEIEIVNGLNHYIGMAPFSEASFPEFRVIPYLVIGLALLLVVAAFVRSRKLLGGVLVLFLVGGVVGLLDMARWLRQFGTNLDPTAPIDLEPFVPPILGKNTIANFTTYSMFSWGALLLLAVIGLMAFALWNKQARTGQPRPRPAVAHPAPVKDGQAR</sequence>
<dbReference type="EMBL" id="JASNGB010000010">
    <property type="protein sequence ID" value="MDL2343040.1"/>
    <property type="molecule type" value="Genomic_DNA"/>
</dbReference>
<feature type="transmembrane region" description="Helical" evidence="2">
    <location>
        <begin position="167"/>
        <end position="187"/>
    </location>
</feature>
<evidence type="ECO:0000256" key="2">
    <source>
        <dbReference type="SAM" id="Phobius"/>
    </source>
</evidence>